<protein>
    <submittedName>
        <fullName evidence="2">Uncharacterized protein</fullName>
    </submittedName>
</protein>
<dbReference type="AlphaFoldDB" id="A0AAE1CEW6"/>
<reference evidence="2" key="1">
    <citation type="journal article" date="2023" name="G3 (Bethesda)">
        <title>A reference genome for the long-term kleptoplast-retaining sea slug Elysia crispata morphotype clarki.</title>
        <authorList>
            <person name="Eastman K.E."/>
            <person name="Pendleton A.L."/>
            <person name="Shaikh M.A."/>
            <person name="Suttiyut T."/>
            <person name="Ogas R."/>
            <person name="Tomko P."/>
            <person name="Gavelis G."/>
            <person name="Widhalm J.R."/>
            <person name="Wisecaver J.H."/>
        </authorList>
    </citation>
    <scope>NUCLEOTIDE SEQUENCE</scope>
    <source>
        <strain evidence="2">ECLA1</strain>
    </source>
</reference>
<feature type="region of interest" description="Disordered" evidence="1">
    <location>
        <begin position="62"/>
        <end position="101"/>
    </location>
</feature>
<proteinExistence type="predicted"/>
<comment type="caution">
    <text evidence="2">The sequence shown here is derived from an EMBL/GenBank/DDBJ whole genome shotgun (WGS) entry which is preliminary data.</text>
</comment>
<dbReference type="EMBL" id="JAWDGP010008105">
    <property type="protein sequence ID" value="KAK3691082.1"/>
    <property type="molecule type" value="Genomic_DNA"/>
</dbReference>
<sequence>MGSNVREMMSHGEQQVVERFTSHCTFCLKTLVAGSILALLMEETGDLLEYKSGSQGASTIEEIPQGSQGASTIEEIPQGSQGASTIEEIPQGSQGASTGLK</sequence>
<evidence type="ECO:0000313" key="3">
    <source>
        <dbReference type="Proteomes" id="UP001283361"/>
    </source>
</evidence>
<evidence type="ECO:0000313" key="2">
    <source>
        <dbReference type="EMBL" id="KAK3691082.1"/>
    </source>
</evidence>
<accession>A0AAE1CEW6</accession>
<dbReference type="Proteomes" id="UP001283361">
    <property type="component" value="Unassembled WGS sequence"/>
</dbReference>
<organism evidence="2 3">
    <name type="scientific">Elysia crispata</name>
    <name type="common">lettuce slug</name>
    <dbReference type="NCBI Taxonomy" id="231223"/>
    <lineage>
        <taxon>Eukaryota</taxon>
        <taxon>Metazoa</taxon>
        <taxon>Spiralia</taxon>
        <taxon>Lophotrochozoa</taxon>
        <taxon>Mollusca</taxon>
        <taxon>Gastropoda</taxon>
        <taxon>Heterobranchia</taxon>
        <taxon>Euthyneura</taxon>
        <taxon>Panpulmonata</taxon>
        <taxon>Sacoglossa</taxon>
        <taxon>Placobranchoidea</taxon>
        <taxon>Plakobranchidae</taxon>
        <taxon>Elysia</taxon>
    </lineage>
</organism>
<evidence type="ECO:0000256" key="1">
    <source>
        <dbReference type="SAM" id="MobiDB-lite"/>
    </source>
</evidence>
<feature type="compositionally biased region" description="Polar residues" evidence="1">
    <location>
        <begin position="91"/>
        <end position="101"/>
    </location>
</feature>
<gene>
    <name evidence="2" type="ORF">RRG08_049386</name>
</gene>
<name>A0AAE1CEW6_9GAST</name>
<keyword evidence="3" id="KW-1185">Reference proteome</keyword>